<dbReference type="EMBL" id="JARKHS020030594">
    <property type="protein sequence ID" value="KAK8761973.1"/>
    <property type="molecule type" value="Genomic_DNA"/>
</dbReference>
<keyword evidence="4" id="KW-1185">Reference proteome</keyword>
<evidence type="ECO:0000259" key="2">
    <source>
        <dbReference type="Pfam" id="PF08434"/>
    </source>
</evidence>
<name>A0AAQ4DHN3_AMBAM</name>
<protein>
    <recommendedName>
        <fullName evidence="2">Calcium-activated chloride channel N-terminal domain-containing protein</fullName>
    </recommendedName>
</protein>
<dbReference type="InterPro" id="IPR013642">
    <property type="entry name" value="CLCA_N"/>
</dbReference>
<dbReference type="Proteomes" id="UP001321473">
    <property type="component" value="Unassembled WGS sequence"/>
</dbReference>
<accession>A0AAQ4DHN3</accession>
<feature type="region of interest" description="Disordered" evidence="1">
    <location>
        <begin position="35"/>
        <end position="54"/>
    </location>
</feature>
<proteinExistence type="predicted"/>
<organism evidence="3 4">
    <name type="scientific">Amblyomma americanum</name>
    <name type="common">Lone star tick</name>
    <dbReference type="NCBI Taxonomy" id="6943"/>
    <lineage>
        <taxon>Eukaryota</taxon>
        <taxon>Metazoa</taxon>
        <taxon>Ecdysozoa</taxon>
        <taxon>Arthropoda</taxon>
        <taxon>Chelicerata</taxon>
        <taxon>Arachnida</taxon>
        <taxon>Acari</taxon>
        <taxon>Parasitiformes</taxon>
        <taxon>Ixodida</taxon>
        <taxon>Ixodoidea</taxon>
        <taxon>Ixodidae</taxon>
        <taxon>Amblyomminae</taxon>
        <taxon>Amblyomma</taxon>
    </lineage>
</organism>
<feature type="non-terminal residue" evidence="3">
    <location>
        <position position="159"/>
    </location>
</feature>
<sequence length="159" mass="17739">MQALFRSSTEFLHKATNGRVYFKHVIIEVPKTWPKRNSSWAPSSNASEKSDVLIDMPTPPYDDRPFTKQVKPCGEPGEFIHLTPGFLATLTNSTIKKFINPDADNQENDGVYSGFFVDFIGKGRYTVMVEVSNQKSTRVSNALSGSDSFLAPSYLHVTT</sequence>
<evidence type="ECO:0000313" key="4">
    <source>
        <dbReference type="Proteomes" id="UP001321473"/>
    </source>
</evidence>
<dbReference type="AlphaFoldDB" id="A0AAQ4DHN3"/>
<gene>
    <name evidence="3" type="ORF">V5799_026760</name>
</gene>
<feature type="compositionally biased region" description="Polar residues" evidence="1">
    <location>
        <begin position="35"/>
        <end position="47"/>
    </location>
</feature>
<evidence type="ECO:0000313" key="3">
    <source>
        <dbReference type="EMBL" id="KAK8761973.1"/>
    </source>
</evidence>
<evidence type="ECO:0000256" key="1">
    <source>
        <dbReference type="SAM" id="MobiDB-lite"/>
    </source>
</evidence>
<dbReference type="Pfam" id="PF08434">
    <property type="entry name" value="CLCA"/>
    <property type="match status" value="1"/>
</dbReference>
<feature type="domain" description="Calcium-activated chloride channel N-terminal" evidence="2">
    <location>
        <begin position="4"/>
        <end position="90"/>
    </location>
</feature>
<comment type="caution">
    <text evidence="3">The sequence shown here is derived from an EMBL/GenBank/DDBJ whole genome shotgun (WGS) entry which is preliminary data.</text>
</comment>
<reference evidence="3 4" key="1">
    <citation type="journal article" date="2023" name="Arcadia Sci">
        <title>De novo assembly of a long-read Amblyomma americanum tick genome.</title>
        <authorList>
            <person name="Chou S."/>
            <person name="Poskanzer K.E."/>
            <person name="Rollins M."/>
            <person name="Thuy-Boun P.S."/>
        </authorList>
    </citation>
    <scope>NUCLEOTIDE SEQUENCE [LARGE SCALE GENOMIC DNA]</scope>
    <source>
        <strain evidence="3">F_SG_1</strain>
        <tissue evidence="3">Salivary glands</tissue>
    </source>
</reference>